<evidence type="ECO:0000256" key="4">
    <source>
        <dbReference type="ARBA" id="ARBA00023163"/>
    </source>
</evidence>
<accession>A0AAE0P2Y1</accession>
<protein>
    <recommendedName>
        <fullName evidence="8">HMG box domain-containing protein</fullName>
    </recommendedName>
</protein>
<evidence type="ECO:0000256" key="7">
    <source>
        <dbReference type="SAM" id="MobiDB-lite"/>
    </source>
</evidence>
<dbReference type="InterPro" id="IPR050917">
    <property type="entry name" value="SOX_TF"/>
</dbReference>
<keyword evidence="4" id="KW-0804">Transcription</keyword>
<gene>
    <name evidence="9" type="ORF">B0T20DRAFT_487970</name>
</gene>
<proteinExistence type="predicted"/>
<dbReference type="Proteomes" id="UP001281003">
    <property type="component" value="Unassembled WGS sequence"/>
</dbReference>
<keyword evidence="10" id="KW-1185">Reference proteome</keyword>
<dbReference type="EMBL" id="JAUTDP010000011">
    <property type="protein sequence ID" value="KAK3392351.1"/>
    <property type="molecule type" value="Genomic_DNA"/>
</dbReference>
<feature type="compositionally biased region" description="Low complexity" evidence="7">
    <location>
        <begin position="1146"/>
        <end position="1160"/>
    </location>
</feature>
<reference evidence="9" key="2">
    <citation type="submission" date="2023-07" db="EMBL/GenBank/DDBJ databases">
        <authorList>
            <consortium name="Lawrence Berkeley National Laboratory"/>
            <person name="Haridas S."/>
            <person name="Hensen N."/>
            <person name="Bonometti L."/>
            <person name="Westerberg I."/>
            <person name="Brannstrom I.O."/>
            <person name="Guillou S."/>
            <person name="Cros-Aarteil S."/>
            <person name="Calhoun S."/>
            <person name="Kuo A."/>
            <person name="Mondo S."/>
            <person name="Pangilinan J."/>
            <person name="Riley R."/>
            <person name="LaButti K."/>
            <person name="Andreopoulos B."/>
            <person name="Lipzen A."/>
            <person name="Chen C."/>
            <person name="Yanf M."/>
            <person name="Daum C."/>
            <person name="Ng V."/>
            <person name="Clum A."/>
            <person name="Steindorff A."/>
            <person name="Ohm R."/>
            <person name="Martin F."/>
            <person name="Silar P."/>
            <person name="Natvig D."/>
            <person name="Lalanne C."/>
            <person name="Gautier V."/>
            <person name="Ament-velasquez S.L."/>
            <person name="Kruys A."/>
            <person name="Hutchinson M.I."/>
            <person name="Powell A.J."/>
            <person name="Barry K."/>
            <person name="Miller A.N."/>
            <person name="Grigoriev I.V."/>
            <person name="Debuchy R."/>
            <person name="Gladieux P."/>
            <person name="Thoren M.H."/>
            <person name="Johannesson H."/>
        </authorList>
    </citation>
    <scope>NUCLEOTIDE SEQUENCE</scope>
    <source>
        <strain evidence="9">FGSC 1904</strain>
    </source>
</reference>
<evidence type="ECO:0000256" key="1">
    <source>
        <dbReference type="ARBA" id="ARBA00004123"/>
    </source>
</evidence>
<feature type="compositionally biased region" description="Polar residues" evidence="7">
    <location>
        <begin position="842"/>
        <end position="874"/>
    </location>
</feature>
<feature type="domain" description="HMG box" evidence="8">
    <location>
        <begin position="297"/>
        <end position="365"/>
    </location>
</feature>
<dbReference type="SUPFAM" id="SSF47095">
    <property type="entry name" value="HMG-box"/>
    <property type="match status" value="1"/>
</dbReference>
<dbReference type="PANTHER" id="PTHR45803:SF5">
    <property type="entry name" value="SOX100B"/>
    <property type="match status" value="1"/>
</dbReference>
<feature type="compositionally biased region" description="Polar residues" evidence="7">
    <location>
        <begin position="179"/>
        <end position="197"/>
    </location>
</feature>
<name>A0AAE0P2Y1_SORBR</name>
<evidence type="ECO:0000256" key="6">
    <source>
        <dbReference type="PROSITE-ProRule" id="PRU00267"/>
    </source>
</evidence>
<feature type="compositionally biased region" description="Low complexity" evidence="7">
    <location>
        <begin position="431"/>
        <end position="447"/>
    </location>
</feature>
<feature type="compositionally biased region" description="Polar residues" evidence="7">
    <location>
        <begin position="1105"/>
        <end position="1117"/>
    </location>
</feature>
<feature type="compositionally biased region" description="Low complexity" evidence="7">
    <location>
        <begin position="124"/>
        <end position="142"/>
    </location>
</feature>
<reference evidence="9" key="1">
    <citation type="journal article" date="2023" name="Mol. Phylogenet. Evol.">
        <title>Genome-scale phylogeny and comparative genomics of the fungal order Sordariales.</title>
        <authorList>
            <person name="Hensen N."/>
            <person name="Bonometti L."/>
            <person name="Westerberg I."/>
            <person name="Brannstrom I.O."/>
            <person name="Guillou S."/>
            <person name="Cros-Aarteil S."/>
            <person name="Calhoun S."/>
            <person name="Haridas S."/>
            <person name="Kuo A."/>
            <person name="Mondo S."/>
            <person name="Pangilinan J."/>
            <person name="Riley R."/>
            <person name="LaButti K."/>
            <person name="Andreopoulos B."/>
            <person name="Lipzen A."/>
            <person name="Chen C."/>
            <person name="Yan M."/>
            <person name="Daum C."/>
            <person name="Ng V."/>
            <person name="Clum A."/>
            <person name="Steindorff A."/>
            <person name="Ohm R.A."/>
            <person name="Martin F."/>
            <person name="Silar P."/>
            <person name="Natvig D.O."/>
            <person name="Lalanne C."/>
            <person name="Gautier V."/>
            <person name="Ament-Velasquez S.L."/>
            <person name="Kruys A."/>
            <person name="Hutchinson M.I."/>
            <person name="Powell A.J."/>
            <person name="Barry K."/>
            <person name="Miller A.N."/>
            <person name="Grigoriev I.V."/>
            <person name="Debuchy R."/>
            <person name="Gladieux P."/>
            <person name="Hiltunen Thoren M."/>
            <person name="Johannesson H."/>
        </authorList>
    </citation>
    <scope>NUCLEOTIDE SEQUENCE</scope>
    <source>
        <strain evidence="9">FGSC 1904</strain>
    </source>
</reference>
<feature type="region of interest" description="Disordered" evidence="7">
    <location>
        <begin position="1056"/>
        <end position="1117"/>
    </location>
</feature>
<feature type="region of interest" description="Disordered" evidence="7">
    <location>
        <begin position="1145"/>
        <end position="1209"/>
    </location>
</feature>
<evidence type="ECO:0000259" key="8">
    <source>
        <dbReference type="PROSITE" id="PS50118"/>
    </source>
</evidence>
<sequence length="1387" mass="146859">MTDIGGGLGLVTSSITSSSHTHSSSSRHQSQNQQNQQQQHSLRTRRSTTSSPLSTSHHSSTSTTSSTTNSKTAATTKGRITRAAAAAAAAVAKAAEAAEETDKDKEKKKTGKMASTIVAAATAPSSSSSRHSSNSTTPTSPVSHHHHHHQPQQPRSSNPNYLQPPPTPHSHLTERYPHTRSSQHQSHPSSYTDSSLAVQHPSASSTSTSTGDSTRLKGPLTRKRAASLITSELGDRTKRLSIDLDAVRSGTSKTGASRAKETGGASTSPEDTSGGNVGGGPPPQRDLICLCTPAPKVPRPRNAFILYRQHHQARVVAENPGLANPEISKIIGEKWRAESDQHKEEWKQLAEEEKLHHQRKYPEYKYQPRRGNKNSAVPGGIGSARTSPTTPGAGPAGLGGLGSAGGLGQGEHPGRCPNCGGRYIATPRTPSTPFGAASGPSGSSKSAMHAGEGRGGGQSAFSAGMDTPRGMEHHASSSRSQQHYGQQQHGGYRDHRASVSSQGGYQGYPSRDYHHSQTYHYPTPSHHQSYPAHPLYDMPQEYDVSTPTGTSSKRRRYDSTSMPPYRPEREYALPSPTTPYGHGSSSRHPSISGQYAVRPPSHYHQQQNPMSPTPMGHGHSLGHGHGQPMHHYPPPPPPPSAALSSAAGGTGSVPPTPGFAPAPSGPPTSTAALSGPASLAPSGRQRSPLSSSMAPPPRPPTLSVPASASGSYHHGQAPPSGRGSGLSPVRMRGDDSVFDPSLRLPPLQTHLAHLPPNSPESGPSSGSGVGPGLLSAGAGGDRSIGLGIYSAHGEHHHRDPRSASSGGSHPYSRLTGTGTAGNTPTASSFPANYHQGAHPHHSSQPPTSVNPSWTTHAQHSQQPPRVDPSLTTGTGAKDGRDPKPTTTITTLPHHHHNPPQTTSSDSAITSTSTTHPHPQTQTQTQTQQSKKQLAILEAQQRQQSVEAMVMSIDYVRKASVLRRIGRELPAYGEVVDHLDSLSETGDDAGNGQEQGQVQGGEQGQGQDQQVMTTRGPIVAVEGPDKRLLRFVGRVVERVLVELGDCEVRCWVGEGDHWKKQDDDSEDKKKKEEGEGKKGEDVEMADTIVARGSSPRSNDGKERSISHSPSRTIPSSKNPFPRYLDLMLSWHQKAAELTRFVTTPFYSSSMSPSRSSSPLPSTGNPLPPASSLHPSLQTSQNPSIHPSTDPSRQNSRHPSHSPSISTSATGQKLPKLPIALLPLGYSLTYSDRFACSIPIADAYAPVDHWQWMATLWRGIVGPDLTVYVQPVTEQEMALEGGGRGGMRGQAEVEVEVKGERLVAVRVVVPSGRSRQGGGQGGFEGRDEVKLGEEAERKLAFLVGEWVRAGQFGVQGRGGVAGQRGVGGGAQVGYEAGRGHGLVGHGDGW</sequence>
<keyword evidence="5 6" id="KW-0539">Nucleus</keyword>
<feature type="compositionally biased region" description="Low complexity" evidence="7">
    <location>
        <begin position="898"/>
        <end position="932"/>
    </location>
</feature>
<dbReference type="GO" id="GO:0000978">
    <property type="term" value="F:RNA polymerase II cis-regulatory region sequence-specific DNA binding"/>
    <property type="evidence" value="ECO:0007669"/>
    <property type="project" value="TreeGrafter"/>
</dbReference>
<organism evidence="9 10">
    <name type="scientific">Sordaria brevicollis</name>
    <dbReference type="NCBI Taxonomy" id="83679"/>
    <lineage>
        <taxon>Eukaryota</taxon>
        <taxon>Fungi</taxon>
        <taxon>Dikarya</taxon>
        <taxon>Ascomycota</taxon>
        <taxon>Pezizomycotina</taxon>
        <taxon>Sordariomycetes</taxon>
        <taxon>Sordariomycetidae</taxon>
        <taxon>Sordariales</taxon>
        <taxon>Sordariaceae</taxon>
        <taxon>Sordaria</taxon>
    </lineage>
</organism>
<comment type="subcellular location">
    <subcellularLocation>
        <location evidence="1">Nucleus</location>
    </subcellularLocation>
</comment>
<evidence type="ECO:0000256" key="3">
    <source>
        <dbReference type="ARBA" id="ARBA00023125"/>
    </source>
</evidence>
<feature type="compositionally biased region" description="Polar residues" evidence="7">
    <location>
        <begin position="1199"/>
        <end position="1209"/>
    </location>
</feature>
<dbReference type="GO" id="GO:0000981">
    <property type="term" value="F:DNA-binding transcription factor activity, RNA polymerase II-specific"/>
    <property type="evidence" value="ECO:0007669"/>
    <property type="project" value="TreeGrafter"/>
</dbReference>
<feature type="compositionally biased region" description="Low complexity" evidence="7">
    <location>
        <begin position="12"/>
        <end position="77"/>
    </location>
</feature>
<feature type="compositionally biased region" description="Basic and acidic residues" evidence="7">
    <location>
        <begin position="1056"/>
        <end position="1080"/>
    </location>
</feature>
<feature type="DNA-binding region" description="HMG box" evidence="6">
    <location>
        <begin position="297"/>
        <end position="365"/>
    </location>
</feature>
<evidence type="ECO:0000256" key="5">
    <source>
        <dbReference type="ARBA" id="ARBA00023242"/>
    </source>
</evidence>
<dbReference type="Pfam" id="PF00505">
    <property type="entry name" value="HMG_box"/>
    <property type="match status" value="1"/>
</dbReference>
<feature type="compositionally biased region" description="Polar residues" evidence="7">
    <location>
        <begin position="264"/>
        <end position="274"/>
    </location>
</feature>
<feature type="compositionally biased region" description="Pro residues" evidence="7">
    <location>
        <begin position="631"/>
        <end position="640"/>
    </location>
</feature>
<dbReference type="SMART" id="SM00398">
    <property type="entry name" value="HMG"/>
    <property type="match status" value="1"/>
</dbReference>
<feature type="region of interest" description="Disordered" evidence="7">
    <location>
        <begin position="980"/>
        <end position="1009"/>
    </location>
</feature>
<feature type="region of interest" description="Disordered" evidence="7">
    <location>
        <begin position="792"/>
        <end position="932"/>
    </location>
</feature>
<dbReference type="GO" id="GO:0005634">
    <property type="term" value="C:nucleus"/>
    <property type="evidence" value="ECO:0007669"/>
    <property type="project" value="UniProtKB-SubCell"/>
</dbReference>
<feature type="compositionally biased region" description="Low complexity" evidence="7">
    <location>
        <begin position="151"/>
        <end position="160"/>
    </location>
</feature>
<feature type="compositionally biased region" description="Polar residues" evidence="7">
    <location>
        <begin position="583"/>
        <end position="593"/>
    </location>
</feature>
<feature type="compositionally biased region" description="Polar residues" evidence="7">
    <location>
        <begin position="684"/>
        <end position="693"/>
    </location>
</feature>
<comment type="caution">
    <text evidence="9">The sequence shown here is derived from an EMBL/GenBank/DDBJ whole genome shotgun (WGS) entry which is preliminary data.</text>
</comment>
<feature type="region of interest" description="Disordered" evidence="7">
    <location>
        <begin position="366"/>
        <end position="778"/>
    </location>
</feature>
<feature type="region of interest" description="Disordered" evidence="7">
    <location>
        <begin position="249"/>
        <end position="281"/>
    </location>
</feature>
<dbReference type="CDD" id="cd01389">
    <property type="entry name" value="HMG-box_ROX1-like"/>
    <property type="match status" value="1"/>
</dbReference>
<feature type="compositionally biased region" description="Low complexity" evidence="7">
    <location>
        <begin position="202"/>
        <end position="213"/>
    </location>
</feature>
<dbReference type="FunFam" id="1.10.30.10:FF:000041">
    <property type="entry name" value="HMG box family protein"/>
    <property type="match status" value="1"/>
</dbReference>
<feature type="compositionally biased region" description="Pro residues" evidence="7">
    <location>
        <begin position="654"/>
        <end position="666"/>
    </location>
</feature>
<feature type="compositionally biased region" description="Gly residues" evidence="7">
    <location>
        <begin position="394"/>
        <end position="411"/>
    </location>
</feature>
<feature type="region of interest" description="Disordered" evidence="7">
    <location>
        <begin position="119"/>
        <end position="229"/>
    </location>
</feature>
<feature type="compositionally biased region" description="Polar residues" evidence="7">
    <location>
        <begin position="516"/>
        <end position="528"/>
    </location>
</feature>
<dbReference type="PANTHER" id="PTHR45803">
    <property type="entry name" value="SOX100B"/>
    <property type="match status" value="1"/>
</dbReference>
<feature type="compositionally biased region" description="Gly residues" evidence="7">
    <location>
        <begin position="765"/>
        <end position="778"/>
    </location>
</feature>
<evidence type="ECO:0000256" key="2">
    <source>
        <dbReference type="ARBA" id="ARBA00023015"/>
    </source>
</evidence>
<keyword evidence="3 6" id="KW-0238">DNA-binding</keyword>
<keyword evidence="2" id="KW-0805">Transcription regulation</keyword>
<evidence type="ECO:0000313" key="10">
    <source>
        <dbReference type="Proteomes" id="UP001281003"/>
    </source>
</evidence>
<feature type="compositionally biased region" description="Polar residues" evidence="7">
    <location>
        <begin position="1176"/>
        <end position="1192"/>
    </location>
</feature>
<evidence type="ECO:0000313" key="9">
    <source>
        <dbReference type="EMBL" id="KAK3392351.1"/>
    </source>
</evidence>
<feature type="compositionally biased region" description="Basic and acidic residues" evidence="7">
    <location>
        <begin position="792"/>
        <end position="801"/>
    </location>
</feature>
<dbReference type="InterPro" id="IPR036910">
    <property type="entry name" value="HMG_box_dom_sf"/>
</dbReference>
<dbReference type="PROSITE" id="PS50118">
    <property type="entry name" value="HMG_BOX_2"/>
    <property type="match status" value="1"/>
</dbReference>
<dbReference type="Gene3D" id="1.10.30.10">
    <property type="entry name" value="High mobility group box domain"/>
    <property type="match status" value="1"/>
</dbReference>
<feature type="compositionally biased region" description="Low complexity" evidence="7">
    <location>
        <begin position="667"/>
        <end position="683"/>
    </location>
</feature>
<feature type="compositionally biased region" description="Low complexity" evidence="7">
    <location>
        <begin position="815"/>
        <end position="826"/>
    </location>
</feature>
<dbReference type="InterPro" id="IPR009071">
    <property type="entry name" value="HMG_box_dom"/>
</dbReference>
<feature type="compositionally biased region" description="Low complexity" evidence="7">
    <location>
        <begin position="477"/>
        <end position="490"/>
    </location>
</feature>
<feature type="region of interest" description="Disordered" evidence="7">
    <location>
        <begin position="1"/>
        <end position="77"/>
    </location>
</feature>